<dbReference type="Gene3D" id="3.40.50.720">
    <property type="entry name" value="NAD(P)-binding Rossmann-like Domain"/>
    <property type="match status" value="1"/>
</dbReference>
<dbReference type="PRINTS" id="PR00080">
    <property type="entry name" value="SDRFAMILY"/>
</dbReference>
<dbReference type="Proteomes" id="UP000016568">
    <property type="component" value="Unassembled WGS sequence"/>
</dbReference>
<reference evidence="5 6" key="1">
    <citation type="submission" date="2013-09" db="EMBL/GenBank/DDBJ databases">
        <title>Whole genome shotgun sequence of Novosphingobium tardaugens NBRC 16725.</title>
        <authorList>
            <person name="Isaki S."/>
            <person name="Hosoyama A."/>
            <person name="Tsuchikane K."/>
            <person name="Katsumata H."/>
            <person name="Ando Y."/>
            <person name="Yamazaki S."/>
            <person name="Fujita N."/>
        </authorList>
    </citation>
    <scope>NUCLEOTIDE SEQUENCE [LARGE SCALE GENOMIC DNA]</scope>
    <source>
        <strain evidence="5 6">NBRC 16725</strain>
    </source>
</reference>
<gene>
    <name evidence="5" type="ORF">NT2_07_00910</name>
</gene>
<dbReference type="PRINTS" id="PR00081">
    <property type="entry name" value="GDHRDH"/>
</dbReference>
<dbReference type="PROSITE" id="PS00061">
    <property type="entry name" value="ADH_SHORT"/>
    <property type="match status" value="1"/>
</dbReference>
<dbReference type="PANTHER" id="PTHR43943">
    <property type="entry name" value="DEHYDROGENASE/REDUCTASE (SDR FAMILY) MEMBER 4"/>
    <property type="match status" value="1"/>
</dbReference>
<dbReference type="InterPro" id="IPR036291">
    <property type="entry name" value="NAD(P)-bd_dom_sf"/>
</dbReference>
<dbReference type="FunFam" id="3.40.50.720:FF:000084">
    <property type="entry name" value="Short-chain dehydrogenase reductase"/>
    <property type="match status" value="1"/>
</dbReference>
<accession>U2Y9S7</accession>
<keyword evidence="6" id="KW-1185">Reference proteome</keyword>
<dbReference type="PANTHER" id="PTHR43943:SF17">
    <property type="entry name" value="3-PHENYLPROPIONATE-DIHYDRODIOL_CINNAMIC ACID-DIHYDRODIOL DEHYDROGENASE"/>
    <property type="match status" value="1"/>
</dbReference>
<dbReference type="SUPFAM" id="SSF51735">
    <property type="entry name" value="NAD(P)-binding Rossmann-fold domains"/>
    <property type="match status" value="1"/>
</dbReference>
<name>U2Y9S7_9SPHN</name>
<proteinExistence type="inferred from homology"/>
<keyword evidence="3" id="KW-0560">Oxidoreductase</keyword>
<dbReference type="EMBL" id="BASZ01000007">
    <property type="protein sequence ID" value="GAD50091.1"/>
    <property type="molecule type" value="Genomic_DNA"/>
</dbReference>
<dbReference type="RefSeq" id="WP_021690909.1">
    <property type="nucleotide sequence ID" value="NZ_BASZ01000007.1"/>
</dbReference>
<evidence type="ECO:0000313" key="6">
    <source>
        <dbReference type="Proteomes" id="UP000016568"/>
    </source>
</evidence>
<evidence type="ECO:0000256" key="4">
    <source>
        <dbReference type="ARBA" id="ARBA00023027"/>
    </source>
</evidence>
<dbReference type="OrthoDB" id="9789398at2"/>
<evidence type="ECO:0000256" key="3">
    <source>
        <dbReference type="ARBA" id="ARBA00023002"/>
    </source>
</evidence>
<evidence type="ECO:0000313" key="5">
    <source>
        <dbReference type="EMBL" id="GAD50091.1"/>
    </source>
</evidence>
<keyword evidence="2" id="KW-0058">Aromatic hydrocarbons catabolism</keyword>
<dbReference type="CDD" id="cd05233">
    <property type="entry name" value="SDR_c"/>
    <property type="match status" value="1"/>
</dbReference>
<dbReference type="eggNOG" id="COG1028">
    <property type="taxonomic scope" value="Bacteria"/>
</dbReference>
<dbReference type="InterPro" id="IPR002347">
    <property type="entry name" value="SDR_fam"/>
</dbReference>
<comment type="caution">
    <text evidence="5">The sequence shown here is derived from an EMBL/GenBank/DDBJ whole genome shotgun (WGS) entry which is preliminary data.</text>
</comment>
<sequence>MGMLDGKVALITGAGQGVGRGIAEVFAAEGAVLMLSGRTLAKVDAVAAELRGKGATVATMRADVGVKADIEANVAQAVQTFGGLDILINNAQTVHSNVTLLDVADEQFVEMLDTGPLASLRYMRAAYPHLKARGGGAIVNFATAAAKRWDMTGYGPYAAAKQAIRALSKAAADEWGADNIRVNTIAPIATSPAFEEWAIEQPDHAADLIRQIPLGRFGDPRNDIGQVVLFLVSDAAAYVSGVTLPVDGSMANFD</sequence>
<dbReference type="KEGG" id="ntd:EGO55_06310"/>
<comment type="similarity">
    <text evidence="1">Belongs to the short-chain dehydrogenases/reductases (SDR) family.</text>
</comment>
<dbReference type="AlphaFoldDB" id="U2Y9S7"/>
<evidence type="ECO:0000256" key="2">
    <source>
        <dbReference type="ARBA" id="ARBA00022797"/>
    </source>
</evidence>
<dbReference type="GO" id="GO:0016491">
    <property type="term" value="F:oxidoreductase activity"/>
    <property type="evidence" value="ECO:0007669"/>
    <property type="project" value="UniProtKB-KW"/>
</dbReference>
<dbReference type="InterPro" id="IPR020904">
    <property type="entry name" value="Sc_DH/Rdtase_CS"/>
</dbReference>
<dbReference type="Pfam" id="PF13561">
    <property type="entry name" value="adh_short_C2"/>
    <property type="match status" value="1"/>
</dbReference>
<evidence type="ECO:0000256" key="1">
    <source>
        <dbReference type="ARBA" id="ARBA00006484"/>
    </source>
</evidence>
<keyword evidence="4" id="KW-0520">NAD</keyword>
<organism evidence="5 6">
    <name type="scientific">Caenibius tardaugens NBRC 16725</name>
    <dbReference type="NCBI Taxonomy" id="1219035"/>
    <lineage>
        <taxon>Bacteria</taxon>
        <taxon>Pseudomonadati</taxon>
        <taxon>Pseudomonadota</taxon>
        <taxon>Alphaproteobacteria</taxon>
        <taxon>Sphingomonadales</taxon>
        <taxon>Erythrobacteraceae</taxon>
        <taxon>Caenibius</taxon>
    </lineage>
</organism>
<protein>
    <submittedName>
        <fullName evidence="5">Putative oxidoreductase</fullName>
    </submittedName>
</protein>